<keyword evidence="1" id="KW-0812">Transmembrane</keyword>
<dbReference type="PANTHER" id="PTHR34821:SF2">
    <property type="entry name" value="INNER MEMBRANE PROTEIN YDCZ"/>
    <property type="match status" value="1"/>
</dbReference>
<accession>A0ABV6AHT9</accession>
<dbReference type="Pfam" id="PF04657">
    <property type="entry name" value="DMT_YdcZ"/>
    <property type="match status" value="1"/>
</dbReference>
<feature type="transmembrane region" description="Helical" evidence="1">
    <location>
        <begin position="36"/>
        <end position="54"/>
    </location>
</feature>
<dbReference type="InterPro" id="IPR006750">
    <property type="entry name" value="YdcZ"/>
</dbReference>
<keyword evidence="1" id="KW-1133">Transmembrane helix</keyword>
<dbReference type="RefSeq" id="WP_377259045.1">
    <property type="nucleotide sequence ID" value="NZ_JBHMAA010000010.1"/>
</dbReference>
<comment type="caution">
    <text evidence="2">The sequence shown here is derived from an EMBL/GenBank/DDBJ whole genome shotgun (WGS) entry which is preliminary data.</text>
</comment>
<name>A0ABV6AHT9_9HYPH</name>
<dbReference type="Proteomes" id="UP001589692">
    <property type="component" value="Unassembled WGS sequence"/>
</dbReference>
<sequence>MLTLIGLALLNGVLIATSRAINGHLGRKVGAIRTSLWNHAVGFVFLSLIATTLFQSDMAVEAAVPIQAWLGGILGVAFVALNSHAVPRLGAGKTTSFVVGAQMLTSVAIDSLRRPFSEATITALGGAAIIIAGVWMAAFVGKK</sequence>
<reference evidence="2 3" key="1">
    <citation type="submission" date="2024-09" db="EMBL/GenBank/DDBJ databases">
        <authorList>
            <person name="Sun Q."/>
            <person name="Mori K."/>
        </authorList>
    </citation>
    <scope>NUCLEOTIDE SEQUENCE [LARGE SCALE GENOMIC DNA]</scope>
    <source>
        <strain evidence="2 3">TBRC 4938</strain>
    </source>
</reference>
<evidence type="ECO:0000313" key="2">
    <source>
        <dbReference type="EMBL" id="MFB9948908.1"/>
    </source>
</evidence>
<feature type="transmembrane region" description="Helical" evidence="1">
    <location>
        <begin position="66"/>
        <end position="86"/>
    </location>
</feature>
<keyword evidence="1" id="KW-0472">Membrane</keyword>
<evidence type="ECO:0000256" key="1">
    <source>
        <dbReference type="SAM" id="Phobius"/>
    </source>
</evidence>
<gene>
    <name evidence="2" type="ORF">ACFFP0_08615</name>
</gene>
<dbReference type="EMBL" id="JBHMAA010000010">
    <property type="protein sequence ID" value="MFB9948908.1"/>
    <property type="molecule type" value="Genomic_DNA"/>
</dbReference>
<dbReference type="PANTHER" id="PTHR34821">
    <property type="entry name" value="INNER MEMBRANE PROTEIN YDCZ"/>
    <property type="match status" value="1"/>
</dbReference>
<evidence type="ECO:0000313" key="3">
    <source>
        <dbReference type="Proteomes" id="UP001589692"/>
    </source>
</evidence>
<protein>
    <submittedName>
        <fullName evidence="2">DMT family transporter</fullName>
    </submittedName>
</protein>
<keyword evidence="3" id="KW-1185">Reference proteome</keyword>
<proteinExistence type="predicted"/>
<feature type="transmembrane region" description="Helical" evidence="1">
    <location>
        <begin position="121"/>
        <end position="140"/>
    </location>
</feature>
<organism evidence="2 3">
    <name type="scientific">Rhizobium puerariae</name>
    <dbReference type="NCBI Taxonomy" id="1585791"/>
    <lineage>
        <taxon>Bacteria</taxon>
        <taxon>Pseudomonadati</taxon>
        <taxon>Pseudomonadota</taxon>
        <taxon>Alphaproteobacteria</taxon>
        <taxon>Hyphomicrobiales</taxon>
        <taxon>Rhizobiaceae</taxon>
        <taxon>Rhizobium/Agrobacterium group</taxon>
        <taxon>Rhizobium</taxon>
    </lineage>
</organism>